<dbReference type="PROSITE" id="PS51195">
    <property type="entry name" value="Q_MOTIF"/>
    <property type="match status" value="1"/>
</dbReference>
<feature type="domain" description="DEAD-box RNA helicase Q" evidence="9">
    <location>
        <begin position="136"/>
        <end position="164"/>
    </location>
</feature>
<dbReference type="SUPFAM" id="SSF52540">
    <property type="entry name" value="P-loop containing nucleoside triphosphate hydrolases"/>
    <property type="match status" value="1"/>
</dbReference>
<dbReference type="InterPro" id="IPR027417">
    <property type="entry name" value="P-loop_NTPase"/>
</dbReference>
<dbReference type="Pfam" id="PF00270">
    <property type="entry name" value="DEAD"/>
    <property type="match status" value="1"/>
</dbReference>
<keyword evidence="7" id="KW-0067">ATP-binding</keyword>
<dbReference type="Gene3D" id="3.40.50.300">
    <property type="entry name" value="P-loop containing nucleotide triphosphate hydrolases"/>
    <property type="match status" value="1"/>
</dbReference>
<dbReference type="EMBL" id="BTRK01000002">
    <property type="protein sequence ID" value="GMR39546.1"/>
    <property type="molecule type" value="Genomic_DNA"/>
</dbReference>
<keyword evidence="11" id="KW-1185">Reference proteome</keyword>
<dbReference type="GO" id="GO:0003724">
    <property type="term" value="F:RNA helicase activity"/>
    <property type="evidence" value="ECO:0007669"/>
    <property type="project" value="UniProtKB-EC"/>
</dbReference>
<evidence type="ECO:0000313" key="10">
    <source>
        <dbReference type="EMBL" id="GMR39546.1"/>
    </source>
</evidence>
<keyword evidence="6" id="KW-0347">Helicase</keyword>
<proteinExistence type="predicted"/>
<sequence length="228" mass="25511">AICAAALNGQIYVVGGLSLGGTKLHNDVERYDPSTDTWITLEGMNSIRCYATVIVSCGKLFVFGGADGFDNENLLTSTSSVEMYHPETNSWEEKAPMIYRSENKSVEFFIEVVTIPAIIPTPLVHLELIFVPIHSNDFHSFNLKNELIQVISEYRFEHPSEIQHEFIPRAIRGMNVHCQAKSGTGKTTLFILSTLHQLVPVNGEISVLVMCHSHELACKIKKEYDRLS</sequence>
<keyword evidence="2" id="KW-0880">Kelch repeat</keyword>
<evidence type="ECO:0000256" key="4">
    <source>
        <dbReference type="ARBA" id="ARBA00022741"/>
    </source>
</evidence>
<dbReference type="Proteomes" id="UP001328107">
    <property type="component" value="Unassembled WGS sequence"/>
</dbReference>
<gene>
    <name evidence="10" type="ORF">PMAYCL1PPCAC_09741</name>
</gene>
<reference evidence="11" key="1">
    <citation type="submission" date="2022-10" db="EMBL/GenBank/DDBJ databases">
        <title>Genome assembly of Pristionchus species.</title>
        <authorList>
            <person name="Yoshida K."/>
            <person name="Sommer R.J."/>
        </authorList>
    </citation>
    <scope>NUCLEOTIDE SEQUENCE [LARGE SCALE GENOMIC DNA]</scope>
    <source>
        <strain evidence="11">RS5460</strain>
    </source>
</reference>
<feature type="short sequence motif" description="Q motif" evidence="8">
    <location>
        <begin position="136"/>
        <end position="164"/>
    </location>
</feature>
<evidence type="ECO:0000256" key="6">
    <source>
        <dbReference type="ARBA" id="ARBA00022806"/>
    </source>
</evidence>
<dbReference type="Gene3D" id="2.120.10.80">
    <property type="entry name" value="Kelch-type beta propeller"/>
    <property type="match status" value="1"/>
</dbReference>
<feature type="non-terminal residue" evidence="10">
    <location>
        <position position="1"/>
    </location>
</feature>
<dbReference type="GO" id="GO:0016787">
    <property type="term" value="F:hydrolase activity"/>
    <property type="evidence" value="ECO:0007669"/>
    <property type="project" value="UniProtKB-KW"/>
</dbReference>
<dbReference type="PANTHER" id="PTHR24412">
    <property type="entry name" value="KELCH PROTEIN"/>
    <property type="match status" value="1"/>
</dbReference>
<dbReference type="AlphaFoldDB" id="A0AAN5CF35"/>
<dbReference type="InterPro" id="IPR011545">
    <property type="entry name" value="DEAD/DEAH_box_helicase_dom"/>
</dbReference>
<dbReference type="Pfam" id="PF01344">
    <property type="entry name" value="Kelch_1"/>
    <property type="match status" value="2"/>
</dbReference>
<evidence type="ECO:0000256" key="1">
    <source>
        <dbReference type="ARBA" id="ARBA00012552"/>
    </source>
</evidence>
<dbReference type="InterPro" id="IPR014014">
    <property type="entry name" value="RNA_helicase_DEAD_Q_motif"/>
</dbReference>
<dbReference type="InterPro" id="IPR015915">
    <property type="entry name" value="Kelch-typ_b-propeller"/>
</dbReference>
<evidence type="ECO:0000256" key="5">
    <source>
        <dbReference type="ARBA" id="ARBA00022801"/>
    </source>
</evidence>
<comment type="caution">
    <text evidence="10">The sequence shown here is derived from an EMBL/GenBank/DDBJ whole genome shotgun (WGS) entry which is preliminary data.</text>
</comment>
<dbReference type="SMART" id="SM00612">
    <property type="entry name" value="Kelch"/>
    <property type="match status" value="2"/>
</dbReference>
<dbReference type="InterPro" id="IPR006652">
    <property type="entry name" value="Kelch_1"/>
</dbReference>
<evidence type="ECO:0000259" key="9">
    <source>
        <dbReference type="PROSITE" id="PS51195"/>
    </source>
</evidence>
<evidence type="ECO:0000256" key="8">
    <source>
        <dbReference type="PROSITE-ProRule" id="PRU00552"/>
    </source>
</evidence>
<dbReference type="SUPFAM" id="SSF117281">
    <property type="entry name" value="Kelch motif"/>
    <property type="match status" value="1"/>
</dbReference>
<evidence type="ECO:0000256" key="2">
    <source>
        <dbReference type="ARBA" id="ARBA00022441"/>
    </source>
</evidence>
<dbReference type="EC" id="3.6.4.13" evidence="1"/>
<evidence type="ECO:0000313" key="11">
    <source>
        <dbReference type="Proteomes" id="UP001328107"/>
    </source>
</evidence>
<dbReference type="GO" id="GO:0005524">
    <property type="term" value="F:ATP binding"/>
    <property type="evidence" value="ECO:0007669"/>
    <property type="project" value="UniProtKB-KW"/>
</dbReference>
<accession>A0AAN5CF35</accession>
<keyword evidence="4" id="KW-0547">Nucleotide-binding</keyword>
<organism evidence="10 11">
    <name type="scientific">Pristionchus mayeri</name>
    <dbReference type="NCBI Taxonomy" id="1317129"/>
    <lineage>
        <taxon>Eukaryota</taxon>
        <taxon>Metazoa</taxon>
        <taxon>Ecdysozoa</taxon>
        <taxon>Nematoda</taxon>
        <taxon>Chromadorea</taxon>
        <taxon>Rhabditida</taxon>
        <taxon>Rhabditina</taxon>
        <taxon>Diplogasteromorpha</taxon>
        <taxon>Diplogasteroidea</taxon>
        <taxon>Neodiplogasteridae</taxon>
        <taxon>Pristionchus</taxon>
    </lineage>
</organism>
<dbReference type="GO" id="GO:0003676">
    <property type="term" value="F:nucleic acid binding"/>
    <property type="evidence" value="ECO:0007669"/>
    <property type="project" value="InterPro"/>
</dbReference>
<evidence type="ECO:0000256" key="7">
    <source>
        <dbReference type="ARBA" id="ARBA00022840"/>
    </source>
</evidence>
<dbReference type="PANTHER" id="PTHR24412:SF441">
    <property type="entry name" value="KELCH-LIKE PROTEIN 28"/>
    <property type="match status" value="1"/>
</dbReference>
<keyword evidence="5" id="KW-0378">Hydrolase</keyword>
<protein>
    <recommendedName>
        <fullName evidence="1">RNA helicase</fullName>
        <ecNumber evidence="1">3.6.4.13</ecNumber>
    </recommendedName>
</protein>
<evidence type="ECO:0000256" key="3">
    <source>
        <dbReference type="ARBA" id="ARBA00022737"/>
    </source>
</evidence>
<keyword evidence="3" id="KW-0677">Repeat</keyword>
<name>A0AAN5CF35_9BILA</name>